<dbReference type="Proteomes" id="UP000054995">
    <property type="component" value="Unassembled WGS sequence"/>
</dbReference>
<organism evidence="2 3">
    <name type="scientific">Trichinella pseudospiralis</name>
    <name type="common">Parasitic roundworm</name>
    <dbReference type="NCBI Taxonomy" id="6337"/>
    <lineage>
        <taxon>Eukaryota</taxon>
        <taxon>Metazoa</taxon>
        <taxon>Ecdysozoa</taxon>
        <taxon>Nematoda</taxon>
        <taxon>Enoplea</taxon>
        <taxon>Dorylaimia</taxon>
        <taxon>Trichinellida</taxon>
        <taxon>Trichinellidae</taxon>
        <taxon>Trichinella</taxon>
    </lineage>
</organism>
<sequence>MDYSVSFSGICNDKRCKSSGVERNAIVNNGKFHRFDEPRGCKKHPAGKNDATDDGDDDESRMFAEEAEAALRNKVDWRRAINDARS</sequence>
<dbReference type="AlphaFoldDB" id="A0A0V1FKU6"/>
<feature type="region of interest" description="Disordered" evidence="1">
    <location>
        <begin position="36"/>
        <end position="59"/>
    </location>
</feature>
<dbReference type="EMBL" id="JYDT01000068">
    <property type="protein sequence ID" value="KRY86610.1"/>
    <property type="molecule type" value="Genomic_DNA"/>
</dbReference>
<evidence type="ECO:0000313" key="2">
    <source>
        <dbReference type="EMBL" id="KRY86610.1"/>
    </source>
</evidence>
<evidence type="ECO:0000313" key="3">
    <source>
        <dbReference type="Proteomes" id="UP000054995"/>
    </source>
</evidence>
<protein>
    <submittedName>
        <fullName evidence="2">Uncharacterized protein</fullName>
    </submittedName>
</protein>
<comment type="caution">
    <text evidence="2">The sequence shown here is derived from an EMBL/GenBank/DDBJ whole genome shotgun (WGS) entry which is preliminary data.</text>
</comment>
<reference evidence="2 3" key="1">
    <citation type="submission" date="2015-01" db="EMBL/GenBank/DDBJ databases">
        <title>Evolution of Trichinella species and genotypes.</title>
        <authorList>
            <person name="Korhonen P.K."/>
            <person name="Edoardo P."/>
            <person name="Giuseppe L.R."/>
            <person name="Gasser R.B."/>
        </authorList>
    </citation>
    <scope>NUCLEOTIDE SEQUENCE [LARGE SCALE GENOMIC DNA]</scope>
    <source>
        <strain evidence="2">ISS470</strain>
    </source>
</reference>
<gene>
    <name evidence="2" type="ORF">T4D_1809</name>
</gene>
<evidence type="ECO:0000256" key="1">
    <source>
        <dbReference type="SAM" id="MobiDB-lite"/>
    </source>
</evidence>
<proteinExistence type="predicted"/>
<name>A0A0V1FKU6_TRIPS</name>
<keyword evidence="3" id="KW-1185">Reference proteome</keyword>
<accession>A0A0V1FKU6</accession>